<dbReference type="AlphaFoldDB" id="A0A4P9YW18"/>
<dbReference type="PANTHER" id="PTHR23058:SF0">
    <property type="entry name" value="PEROXISOMAL MEMBRANE PROTEIN PEX14"/>
    <property type="match status" value="1"/>
</dbReference>
<feature type="compositionally biased region" description="Low complexity" evidence="3">
    <location>
        <begin position="246"/>
        <end position="260"/>
    </location>
</feature>
<dbReference type="GO" id="GO:0016560">
    <property type="term" value="P:protein import into peroxisome matrix, docking"/>
    <property type="evidence" value="ECO:0007669"/>
    <property type="project" value="UniProtKB-UniRule"/>
</dbReference>
<protein>
    <recommendedName>
        <fullName evidence="1">Peroxisomal membrane protein PEX14</fullName>
    </recommendedName>
    <alternativeName>
        <fullName evidence="1">Peroxin-14</fullName>
    </alternativeName>
</protein>
<evidence type="ECO:0000313" key="5">
    <source>
        <dbReference type="EMBL" id="RKP23130.1"/>
    </source>
</evidence>
<dbReference type="PANTHER" id="PTHR23058">
    <property type="entry name" value="PEROXISOMAL MEMBRANE PROTEIN PEX14"/>
    <property type="match status" value="1"/>
</dbReference>
<evidence type="ECO:0000313" key="6">
    <source>
        <dbReference type="Proteomes" id="UP000278143"/>
    </source>
</evidence>
<feature type="region of interest" description="Disordered" evidence="3">
    <location>
        <begin position="183"/>
        <end position="203"/>
    </location>
</feature>
<sequence length="287" mass="30342">MAPLPAGYGPVMMQAPHPPPPPPPALGWKDYFIAAVVIGGVGYGAAMLAKRYVGPMFEWPKQSELEEDKRRFEEAFDRAKDALDDMVKKTQDTHEQMEQRAASVEQLVNETNDVLKKLGEREEEREKELNRVREELDRIHSALPKILEQSKESHSTVLSDLQSEIKSLKGLLANRVRVPSAVPAPITGGTAAAQDATPSTGDDMNTGAAALGYAPAVGTSGASALTSLMGGHATAGRPTIPAWQLASSASAKSSSPATSANGTPMIASPDMTSTNNTAGQPSTEKAA</sequence>
<evidence type="ECO:0000256" key="1">
    <source>
        <dbReference type="RuleBase" id="RU367032"/>
    </source>
</evidence>
<dbReference type="OrthoDB" id="441517at2759"/>
<gene>
    <name evidence="5" type="ORF">SYNPS1DRAFT_24889</name>
</gene>
<comment type="function">
    <text evidence="1">Component of the PEX13-PEX14 docking complex, a translocon channel that specifically mediates the import of peroxisomal cargo proteins bound to PEX5 receptor. The PEX13-PEX14 docking complex forms a large import pore which can be opened to a diameter of about 9 nm. Mechanistically, PEX5 receptor along with cargo proteins associates with the PEX14 subunit of the PEX13-PEX14 docking complex in the cytosol, leading to the insertion of the receptor into the organelle membrane with the concomitant translocation of the cargo into the peroxisome matrix.</text>
</comment>
<dbReference type="GO" id="GO:1990429">
    <property type="term" value="C:peroxisomal importomer complex"/>
    <property type="evidence" value="ECO:0007669"/>
    <property type="project" value="TreeGrafter"/>
</dbReference>
<reference evidence="6" key="1">
    <citation type="journal article" date="2018" name="Nat. Microbiol.">
        <title>Leveraging single-cell genomics to expand the fungal tree of life.</title>
        <authorList>
            <person name="Ahrendt S.R."/>
            <person name="Quandt C.A."/>
            <person name="Ciobanu D."/>
            <person name="Clum A."/>
            <person name="Salamov A."/>
            <person name="Andreopoulos B."/>
            <person name="Cheng J.F."/>
            <person name="Woyke T."/>
            <person name="Pelin A."/>
            <person name="Henrissat B."/>
            <person name="Reynolds N.K."/>
            <person name="Benny G.L."/>
            <person name="Smith M.E."/>
            <person name="James T.Y."/>
            <person name="Grigoriev I.V."/>
        </authorList>
    </citation>
    <scope>NUCLEOTIDE SEQUENCE [LARGE SCALE GENOMIC DNA]</scope>
    <source>
        <strain evidence="6">Benny S71-1</strain>
    </source>
</reference>
<dbReference type="EMBL" id="KZ991282">
    <property type="protein sequence ID" value="RKP23130.1"/>
    <property type="molecule type" value="Genomic_DNA"/>
</dbReference>
<evidence type="ECO:0000256" key="2">
    <source>
        <dbReference type="SAM" id="Coils"/>
    </source>
</evidence>
<dbReference type="Proteomes" id="UP000278143">
    <property type="component" value="Unassembled WGS sequence"/>
</dbReference>
<evidence type="ECO:0000256" key="4">
    <source>
        <dbReference type="SAM" id="Phobius"/>
    </source>
</evidence>
<name>A0A4P9YW18_9FUNG</name>
<accession>A0A4P9YW18</accession>
<feature type="compositionally biased region" description="Polar residues" evidence="3">
    <location>
        <begin position="270"/>
        <end position="287"/>
    </location>
</feature>
<keyword evidence="4" id="KW-0812">Transmembrane</keyword>
<comment type="similarity">
    <text evidence="1">Belongs to the peroxin-14 family.</text>
</comment>
<keyword evidence="4" id="KW-1133">Transmembrane helix</keyword>
<feature type="region of interest" description="Disordered" evidence="3">
    <location>
        <begin position="245"/>
        <end position="287"/>
    </location>
</feature>
<comment type="subcellular location">
    <subcellularLocation>
        <location evidence="1">Peroxisome membrane</location>
    </subcellularLocation>
</comment>
<feature type="coiled-coil region" evidence="2">
    <location>
        <begin position="62"/>
        <end position="142"/>
    </location>
</feature>
<feature type="transmembrane region" description="Helical" evidence="4">
    <location>
        <begin position="31"/>
        <end position="49"/>
    </location>
</feature>
<keyword evidence="2" id="KW-0175">Coiled coil</keyword>
<dbReference type="GO" id="GO:0005778">
    <property type="term" value="C:peroxisomal membrane"/>
    <property type="evidence" value="ECO:0007669"/>
    <property type="project" value="UniProtKB-SubCell"/>
</dbReference>
<organism evidence="5 6">
    <name type="scientific">Syncephalis pseudoplumigaleata</name>
    <dbReference type="NCBI Taxonomy" id="1712513"/>
    <lineage>
        <taxon>Eukaryota</taxon>
        <taxon>Fungi</taxon>
        <taxon>Fungi incertae sedis</taxon>
        <taxon>Zoopagomycota</taxon>
        <taxon>Zoopagomycotina</taxon>
        <taxon>Zoopagomycetes</taxon>
        <taxon>Zoopagales</taxon>
        <taxon>Piptocephalidaceae</taxon>
        <taxon>Syncephalis</taxon>
    </lineage>
</organism>
<evidence type="ECO:0000256" key="3">
    <source>
        <dbReference type="SAM" id="MobiDB-lite"/>
    </source>
</evidence>
<proteinExistence type="inferred from homology"/>
<dbReference type="GO" id="GO:0005102">
    <property type="term" value="F:signaling receptor binding"/>
    <property type="evidence" value="ECO:0007669"/>
    <property type="project" value="TreeGrafter"/>
</dbReference>
<keyword evidence="1" id="KW-0653">Protein transport</keyword>
<keyword evidence="1" id="KW-0813">Transport</keyword>
<dbReference type="InterPro" id="IPR025655">
    <property type="entry name" value="PEX14"/>
</dbReference>
<keyword evidence="1" id="KW-0576">Peroxisome</keyword>
<keyword evidence="1 4" id="KW-0472">Membrane</keyword>
<keyword evidence="6" id="KW-1185">Reference proteome</keyword>